<gene>
    <name evidence="1" type="ORF">L1987_54979</name>
</gene>
<evidence type="ECO:0000313" key="1">
    <source>
        <dbReference type="EMBL" id="KAI3755184.1"/>
    </source>
</evidence>
<comment type="caution">
    <text evidence="1">The sequence shown here is derived from an EMBL/GenBank/DDBJ whole genome shotgun (WGS) entry which is preliminary data.</text>
</comment>
<sequence length="184" mass="20897">MHINFSDRVLHIYIFPESTQSPSSATRVKTVYISSAILAERSPFFYKLFSNGMRESAQCYAILRITASEEAGLMELLKFMYSNKLTVTTAPDVLDVLIAADKFDVASCIRHCSRLLRNPSEFDAFDPRMVVMDSPEDGCNHDNFGFTFNDSSFSDLVLRIYIFSWSTQPPSGIDYRLVSDFHSI</sequence>
<name>A0ACB9E896_9ASTR</name>
<accession>A0ACB9E896</accession>
<dbReference type="Proteomes" id="UP001056120">
    <property type="component" value="Linkage Group LG18"/>
</dbReference>
<reference evidence="1 2" key="2">
    <citation type="journal article" date="2022" name="Mol. Ecol. Resour.">
        <title>The genomes of chicory, endive, great burdock and yacon provide insights into Asteraceae paleo-polyploidization history and plant inulin production.</title>
        <authorList>
            <person name="Fan W."/>
            <person name="Wang S."/>
            <person name="Wang H."/>
            <person name="Wang A."/>
            <person name="Jiang F."/>
            <person name="Liu H."/>
            <person name="Zhao H."/>
            <person name="Xu D."/>
            <person name="Zhang Y."/>
        </authorList>
    </citation>
    <scope>NUCLEOTIDE SEQUENCE [LARGE SCALE GENOMIC DNA]</scope>
    <source>
        <strain evidence="2">cv. Yunnan</strain>
        <tissue evidence="1">Leaves</tissue>
    </source>
</reference>
<keyword evidence="2" id="KW-1185">Reference proteome</keyword>
<protein>
    <submittedName>
        <fullName evidence="1">Uncharacterized protein</fullName>
    </submittedName>
</protein>
<reference evidence="2" key="1">
    <citation type="journal article" date="2022" name="Mol. Ecol. Resour.">
        <title>The genomes of chicory, endive, great burdock and yacon provide insights into Asteraceae palaeo-polyploidization history and plant inulin production.</title>
        <authorList>
            <person name="Fan W."/>
            <person name="Wang S."/>
            <person name="Wang H."/>
            <person name="Wang A."/>
            <person name="Jiang F."/>
            <person name="Liu H."/>
            <person name="Zhao H."/>
            <person name="Xu D."/>
            <person name="Zhang Y."/>
        </authorList>
    </citation>
    <scope>NUCLEOTIDE SEQUENCE [LARGE SCALE GENOMIC DNA]</scope>
    <source>
        <strain evidence="2">cv. Yunnan</strain>
    </source>
</reference>
<evidence type="ECO:0000313" key="2">
    <source>
        <dbReference type="Proteomes" id="UP001056120"/>
    </source>
</evidence>
<proteinExistence type="predicted"/>
<organism evidence="1 2">
    <name type="scientific">Smallanthus sonchifolius</name>
    <dbReference type="NCBI Taxonomy" id="185202"/>
    <lineage>
        <taxon>Eukaryota</taxon>
        <taxon>Viridiplantae</taxon>
        <taxon>Streptophyta</taxon>
        <taxon>Embryophyta</taxon>
        <taxon>Tracheophyta</taxon>
        <taxon>Spermatophyta</taxon>
        <taxon>Magnoliopsida</taxon>
        <taxon>eudicotyledons</taxon>
        <taxon>Gunneridae</taxon>
        <taxon>Pentapetalae</taxon>
        <taxon>asterids</taxon>
        <taxon>campanulids</taxon>
        <taxon>Asterales</taxon>
        <taxon>Asteraceae</taxon>
        <taxon>Asteroideae</taxon>
        <taxon>Heliantheae alliance</taxon>
        <taxon>Millerieae</taxon>
        <taxon>Smallanthus</taxon>
    </lineage>
</organism>
<dbReference type="EMBL" id="CM042035">
    <property type="protein sequence ID" value="KAI3755184.1"/>
    <property type="molecule type" value="Genomic_DNA"/>
</dbReference>